<dbReference type="Proteomes" id="UP000182649">
    <property type="component" value="Unassembled WGS sequence"/>
</dbReference>
<organism evidence="1 2">
    <name type="scientific">Nitrosospira multiformis</name>
    <dbReference type="NCBI Taxonomy" id="1231"/>
    <lineage>
        <taxon>Bacteria</taxon>
        <taxon>Pseudomonadati</taxon>
        <taxon>Pseudomonadota</taxon>
        <taxon>Betaproteobacteria</taxon>
        <taxon>Nitrosomonadales</taxon>
        <taxon>Nitrosomonadaceae</taxon>
        <taxon>Nitrosospira</taxon>
    </lineage>
</organism>
<name>A0A1I7J285_9PROT</name>
<sequence length="71" mass="7373">MESLDIVEDICAGLSPGSILATIYSLPLEQAKEALCCRVVGTTTDSAHAANQIVSLQETLILVTGKLTAAI</sequence>
<dbReference type="AlphaFoldDB" id="A0A1I7J285"/>
<protein>
    <submittedName>
        <fullName evidence="1">Uncharacterized protein</fullName>
    </submittedName>
</protein>
<reference evidence="1 2" key="1">
    <citation type="submission" date="2016-10" db="EMBL/GenBank/DDBJ databases">
        <authorList>
            <person name="de Groot N.N."/>
        </authorList>
    </citation>
    <scope>NUCLEOTIDE SEQUENCE [LARGE SCALE GENOMIC DNA]</scope>
    <source>
        <strain evidence="1 2">Nl14</strain>
    </source>
</reference>
<evidence type="ECO:0000313" key="2">
    <source>
        <dbReference type="Proteomes" id="UP000182649"/>
    </source>
</evidence>
<evidence type="ECO:0000313" key="1">
    <source>
        <dbReference type="EMBL" id="SFU79272.1"/>
    </source>
</evidence>
<dbReference type="EMBL" id="FPBZ01000043">
    <property type="protein sequence ID" value="SFU79272.1"/>
    <property type="molecule type" value="Genomic_DNA"/>
</dbReference>
<proteinExistence type="predicted"/>
<gene>
    <name evidence="1" type="ORF">SAMN05216417_1436</name>
</gene>
<accession>A0A1I7J285</accession>